<dbReference type="EMBL" id="CAJPWZ010000171">
    <property type="protein sequence ID" value="CAG2187518.1"/>
    <property type="molecule type" value="Genomic_DNA"/>
</dbReference>
<organism evidence="1 2">
    <name type="scientific">Mytilus edulis</name>
    <name type="common">Blue mussel</name>
    <dbReference type="NCBI Taxonomy" id="6550"/>
    <lineage>
        <taxon>Eukaryota</taxon>
        <taxon>Metazoa</taxon>
        <taxon>Spiralia</taxon>
        <taxon>Lophotrochozoa</taxon>
        <taxon>Mollusca</taxon>
        <taxon>Bivalvia</taxon>
        <taxon>Autobranchia</taxon>
        <taxon>Pteriomorphia</taxon>
        <taxon>Mytilida</taxon>
        <taxon>Mytiloidea</taxon>
        <taxon>Mytilidae</taxon>
        <taxon>Mytilinae</taxon>
        <taxon>Mytilus</taxon>
    </lineage>
</organism>
<accession>A0A8S3PXQ2</accession>
<comment type="caution">
    <text evidence="1">The sequence shown here is derived from an EMBL/GenBank/DDBJ whole genome shotgun (WGS) entry which is preliminary data.</text>
</comment>
<sequence>MDISEEIISFFAVILIEPNNLKKAILCIQAIGQRVSISKTLLDVLKDMLQGKTPTALVKMVCNVLSINTNLTEDIELLLNGCCSMKSALTSFITSLSKRIGISLDMVREIQHIIDGNMPECGIQIFVLNICIQISKSTILLKENHVTKFFEKLLPLAVASTEQVTNAISLGKQILNGAVPSAGIPLLIFLLRHISVGEDIISSIDDFLKEGDVDVLISWMSKKTNVHQSVLGKTLINDYSNRSIFDVILSTYSKEHDLHPAFKKI</sequence>
<protein>
    <submittedName>
        <fullName evidence="1">Uncharacterized protein</fullName>
    </submittedName>
</protein>
<dbReference type="Proteomes" id="UP000683360">
    <property type="component" value="Unassembled WGS sequence"/>
</dbReference>
<name>A0A8S3PXQ2_MYTED</name>
<dbReference type="OrthoDB" id="10562337at2759"/>
<dbReference type="AlphaFoldDB" id="A0A8S3PXQ2"/>
<keyword evidence="2" id="KW-1185">Reference proteome</keyword>
<reference evidence="1" key="1">
    <citation type="submission" date="2021-03" db="EMBL/GenBank/DDBJ databases">
        <authorList>
            <person name="Bekaert M."/>
        </authorList>
    </citation>
    <scope>NUCLEOTIDE SEQUENCE</scope>
</reference>
<gene>
    <name evidence="1" type="ORF">MEDL_2993</name>
</gene>
<evidence type="ECO:0000313" key="1">
    <source>
        <dbReference type="EMBL" id="CAG2187518.1"/>
    </source>
</evidence>
<proteinExistence type="predicted"/>
<evidence type="ECO:0000313" key="2">
    <source>
        <dbReference type="Proteomes" id="UP000683360"/>
    </source>
</evidence>